<dbReference type="Pfam" id="PF03009">
    <property type="entry name" value="GDPD"/>
    <property type="match status" value="1"/>
</dbReference>
<comment type="caution">
    <text evidence="15">The sequence shown here is derived from an EMBL/GenBank/DDBJ whole genome shotgun (WGS) entry which is preliminary data.</text>
</comment>
<organism evidence="15 16">
    <name type="scientific">Mauremys mutica</name>
    <name type="common">yellowpond turtle</name>
    <dbReference type="NCBI Taxonomy" id="74926"/>
    <lineage>
        <taxon>Eukaryota</taxon>
        <taxon>Metazoa</taxon>
        <taxon>Chordata</taxon>
        <taxon>Craniata</taxon>
        <taxon>Vertebrata</taxon>
        <taxon>Euteleostomi</taxon>
        <taxon>Archelosauria</taxon>
        <taxon>Testudinata</taxon>
        <taxon>Testudines</taxon>
        <taxon>Cryptodira</taxon>
        <taxon>Durocryptodira</taxon>
        <taxon>Testudinoidea</taxon>
        <taxon>Geoemydidae</taxon>
        <taxon>Geoemydinae</taxon>
        <taxon>Mauremys</taxon>
    </lineage>
</organism>
<comment type="catalytic activity">
    <reaction evidence="9">
        <text>N-(5Z,8Z,11Z,14Z-eicosatetraenoyl)-1-(9Z-octadecenoyl)-sn-glycero-3-phosphoethanolamine + H2O = N-(5Z,8Z,11Z,14Z-eicosatetraenoyl)-ethanolamine + 1-(9Z-octadecenoyl)-sn-glycero-3-phosphate + H(+)</text>
        <dbReference type="Rhea" id="RHEA:45544"/>
        <dbReference type="ChEBI" id="CHEBI:2700"/>
        <dbReference type="ChEBI" id="CHEBI:15377"/>
        <dbReference type="ChEBI" id="CHEBI:15378"/>
        <dbReference type="ChEBI" id="CHEBI:74544"/>
        <dbReference type="ChEBI" id="CHEBI:85223"/>
    </reaction>
    <physiologicalReaction direction="left-to-right" evidence="9">
        <dbReference type="Rhea" id="RHEA:45545"/>
    </physiologicalReaction>
</comment>
<keyword evidence="5" id="KW-1133">Transmembrane helix</keyword>
<evidence type="ECO:0000256" key="8">
    <source>
        <dbReference type="ARBA" id="ARBA00036083"/>
    </source>
</evidence>
<dbReference type="GO" id="GO:0005789">
    <property type="term" value="C:endoplasmic reticulum membrane"/>
    <property type="evidence" value="ECO:0007669"/>
    <property type="project" value="TreeGrafter"/>
</dbReference>
<keyword evidence="4" id="KW-0378">Hydrolase</keyword>
<proteinExistence type="inferred from homology"/>
<dbReference type="Proteomes" id="UP000827986">
    <property type="component" value="Unassembled WGS sequence"/>
</dbReference>
<dbReference type="GO" id="GO:0046475">
    <property type="term" value="P:glycerophospholipid catabolic process"/>
    <property type="evidence" value="ECO:0007669"/>
    <property type="project" value="TreeGrafter"/>
</dbReference>
<keyword evidence="3" id="KW-0812">Transmembrane</keyword>
<comment type="catalytic activity">
    <reaction evidence="11">
        <text>1-O-(1Z-octadecenyl)-sn-glycero-3-phospho-N-hexadecanoyl-ethanolamine + H2O = 1-O-(1Z-octadecenyl)-sn-glycero-3-phosphate + N-hexadecanoylethanolamine + H(+)</text>
        <dbReference type="Rhea" id="RHEA:53184"/>
        <dbReference type="ChEBI" id="CHEBI:15377"/>
        <dbReference type="ChEBI" id="CHEBI:15378"/>
        <dbReference type="ChEBI" id="CHEBI:71464"/>
        <dbReference type="ChEBI" id="CHEBI:137009"/>
        <dbReference type="ChEBI" id="CHEBI:137017"/>
    </reaction>
    <physiologicalReaction direction="left-to-right" evidence="11">
        <dbReference type="Rhea" id="RHEA:53185"/>
    </physiologicalReaction>
</comment>
<feature type="region of interest" description="Disordered" evidence="13">
    <location>
        <begin position="1"/>
        <end position="20"/>
    </location>
</feature>
<dbReference type="GO" id="GO:0008081">
    <property type="term" value="F:phosphoric diester hydrolase activity"/>
    <property type="evidence" value="ECO:0007669"/>
    <property type="project" value="InterPro"/>
</dbReference>
<dbReference type="Gene3D" id="3.20.20.190">
    <property type="entry name" value="Phosphatidylinositol (PI) phosphodiesterase"/>
    <property type="match status" value="2"/>
</dbReference>
<evidence type="ECO:0000256" key="10">
    <source>
        <dbReference type="ARBA" id="ARBA00047538"/>
    </source>
</evidence>
<dbReference type="PROSITE" id="PS50007">
    <property type="entry name" value="PIPLC_X_DOMAIN"/>
    <property type="match status" value="1"/>
</dbReference>
<reference evidence="15" key="1">
    <citation type="submission" date="2021-09" db="EMBL/GenBank/DDBJ databases">
        <title>The genome of Mauremys mutica provides insights into the evolution of semi-aquatic lifestyle.</title>
        <authorList>
            <person name="Gong S."/>
            <person name="Gao Y."/>
        </authorList>
    </citation>
    <scope>NUCLEOTIDE SEQUENCE</scope>
    <source>
        <strain evidence="15">MM-2020</strain>
        <tissue evidence="15">Muscle</tissue>
    </source>
</reference>
<evidence type="ECO:0000256" key="12">
    <source>
        <dbReference type="ARBA" id="ARBA00048947"/>
    </source>
</evidence>
<feature type="domain" description="GP-PDE" evidence="14">
    <location>
        <begin position="77"/>
        <end position="249"/>
    </location>
</feature>
<dbReference type="PANTHER" id="PTHR42758">
    <property type="entry name" value="PHOSPHATIDYLGLYCEROL PHOSPHOLIPASE C"/>
    <property type="match status" value="1"/>
</dbReference>
<comment type="catalytic activity">
    <reaction evidence="8">
        <text>1-O-hexadecyl-sn-glycero-3-phosphocholine + H2O = 1-O-hexadecyl-sn-glycero-3-phosphate + choline + H(+)</text>
        <dbReference type="Rhea" id="RHEA:41143"/>
        <dbReference type="ChEBI" id="CHEBI:15354"/>
        <dbReference type="ChEBI" id="CHEBI:15377"/>
        <dbReference type="ChEBI" id="CHEBI:15378"/>
        <dbReference type="ChEBI" id="CHEBI:64496"/>
        <dbReference type="ChEBI" id="CHEBI:77580"/>
    </reaction>
    <physiologicalReaction direction="left-to-right" evidence="8">
        <dbReference type="Rhea" id="RHEA:41144"/>
    </physiologicalReaction>
</comment>
<evidence type="ECO:0000256" key="6">
    <source>
        <dbReference type="ARBA" id="ARBA00023098"/>
    </source>
</evidence>
<dbReference type="Gene3D" id="3.30.200.20">
    <property type="entry name" value="Phosphorylase Kinase, domain 1"/>
    <property type="match status" value="1"/>
</dbReference>
<dbReference type="AlphaFoldDB" id="A0A9D4AWG1"/>
<evidence type="ECO:0000313" key="16">
    <source>
        <dbReference type="Proteomes" id="UP000827986"/>
    </source>
</evidence>
<accession>A0A9D4AWG1</accession>
<evidence type="ECO:0000313" key="15">
    <source>
        <dbReference type="EMBL" id="KAH1171256.1"/>
    </source>
</evidence>
<dbReference type="PROSITE" id="PS51704">
    <property type="entry name" value="GP_PDE"/>
    <property type="match status" value="1"/>
</dbReference>
<keyword evidence="7" id="KW-0472">Membrane</keyword>
<evidence type="ECO:0000256" key="11">
    <source>
        <dbReference type="ARBA" id="ARBA00048580"/>
    </source>
</evidence>
<dbReference type="InterPro" id="IPR052271">
    <property type="entry name" value="GDPD-Related"/>
</dbReference>
<dbReference type="GO" id="GO:0004622">
    <property type="term" value="F:phosphatidylcholine lysophospholipase activity"/>
    <property type="evidence" value="ECO:0007669"/>
    <property type="project" value="TreeGrafter"/>
</dbReference>
<evidence type="ECO:0000259" key="14">
    <source>
        <dbReference type="PROSITE" id="PS51704"/>
    </source>
</evidence>
<comment type="catalytic activity">
    <reaction evidence="12">
        <text>N,1-di-(9Z-octadecenoyl)-sn-glycero-3-phosphoethanolamine + H2O = N-(9Z-octadecenoyl) ethanolamine + 1-(9Z-octadecenoyl)-sn-glycero-3-phosphate + H(+)</text>
        <dbReference type="Rhea" id="RHEA:56460"/>
        <dbReference type="ChEBI" id="CHEBI:15377"/>
        <dbReference type="ChEBI" id="CHEBI:15378"/>
        <dbReference type="ChEBI" id="CHEBI:71466"/>
        <dbReference type="ChEBI" id="CHEBI:74544"/>
        <dbReference type="ChEBI" id="CHEBI:85222"/>
    </reaction>
    <physiologicalReaction direction="left-to-right" evidence="12">
        <dbReference type="Rhea" id="RHEA:56461"/>
    </physiologicalReaction>
</comment>
<evidence type="ECO:0000256" key="1">
    <source>
        <dbReference type="ARBA" id="ARBA00004370"/>
    </source>
</evidence>
<dbReference type="InterPro" id="IPR030395">
    <property type="entry name" value="GP_PDE_dom"/>
</dbReference>
<evidence type="ECO:0000256" key="2">
    <source>
        <dbReference type="ARBA" id="ARBA00007277"/>
    </source>
</evidence>
<evidence type="ECO:0000256" key="4">
    <source>
        <dbReference type="ARBA" id="ARBA00022801"/>
    </source>
</evidence>
<name>A0A9D4AWG1_9SAUR</name>
<comment type="subcellular location">
    <subcellularLocation>
        <location evidence="1">Membrane</location>
    </subcellularLocation>
</comment>
<evidence type="ECO:0000256" key="13">
    <source>
        <dbReference type="SAM" id="MobiDB-lite"/>
    </source>
</evidence>
<evidence type="ECO:0000256" key="3">
    <source>
        <dbReference type="ARBA" id="ARBA00022692"/>
    </source>
</evidence>
<keyword evidence="6" id="KW-0443">Lipid metabolism</keyword>
<dbReference type="SUPFAM" id="SSF51695">
    <property type="entry name" value="PLC-like phosphodiesterases"/>
    <property type="match status" value="1"/>
</dbReference>
<evidence type="ECO:0000256" key="7">
    <source>
        <dbReference type="ARBA" id="ARBA00023136"/>
    </source>
</evidence>
<sequence length="249" mass="27769">MAAATAAAPGGPGPVPGAPKLGVESVKGQVFDVGPRYTDLQYIGEGAYGMDDLNCIINMKARNYLQSLPQKAKVPWPKLFPKADPKGCGERIENTMEAFTHAVAQGTQLLELDCQRTRDGVVVVSHDQNLQRQAGRDQNIRDLDYADLPPYRDPLEVTFSPGAFSHGSDRRIPRLEEVFQKFPKVPVNVEIKQDDEELIRQVLLWVLNEEKDFEEAFSYGVSGVMSDYPTLLRRYLDTHPPPGQDKTDE</sequence>
<dbReference type="EMBL" id="JAHDVG010000483">
    <property type="protein sequence ID" value="KAH1171256.1"/>
    <property type="molecule type" value="Genomic_DNA"/>
</dbReference>
<dbReference type="PANTHER" id="PTHR42758:SF3">
    <property type="entry name" value="LYSOPHOSPHOLIPASE D GDPD3"/>
    <property type="match status" value="1"/>
</dbReference>
<gene>
    <name evidence="15" type="ORF">KIL84_006874</name>
</gene>
<comment type="similarity">
    <text evidence="2">Belongs to the glycerophosphoryl diester phosphodiesterase family.</text>
</comment>
<protein>
    <recommendedName>
        <fullName evidence="14">GP-PDE domain-containing protein</fullName>
    </recommendedName>
</protein>
<evidence type="ECO:0000256" key="9">
    <source>
        <dbReference type="ARBA" id="ARBA00047392"/>
    </source>
</evidence>
<comment type="catalytic activity">
    <reaction evidence="10">
        <text>N-hexadecanoyl-1-(9Z-octadecenoyl)-sn-glycero-3-phosphoethanolamine + H2O = N-hexadecanoylethanolamine + 1-(9Z-octadecenoyl)-sn-glycero-3-phosphate + H(+)</text>
        <dbReference type="Rhea" id="RHEA:53168"/>
        <dbReference type="ChEBI" id="CHEBI:15377"/>
        <dbReference type="ChEBI" id="CHEBI:15378"/>
        <dbReference type="ChEBI" id="CHEBI:71464"/>
        <dbReference type="ChEBI" id="CHEBI:74544"/>
        <dbReference type="ChEBI" id="CHEBI:85217"/>
    </reaction>
    <physiologicalReaction direction="left-to-right" evidence="10">
        <dbReference type="Rhea" id="RHEA:53169"/>
    </physiologicalReaction>
</comment>
<evidence type="ECO:0000256" key="5">
    <source>
        <dbReference type="ARBA" id="ARBA00022989"/>
    </source>
</evidence>
<dbReference type="InterPro" id="IPR017946">
    <property type="entry name" value="PLC-like_Pdiesterase_TIM-brl"/>
</dbReference>
<keyword evidence="16" id="KW-1185">Reference proteome</keyword>